<dbReference type="SUPFAM" id="SSF51556">
    <property type="entry name" value="Metallo-dependent hydrolases"/>
    <property type="match status" value="1"/>
</dbReference>
<accession>A0ABW8F0D2</accession>
<reference evidence="3 4" key="1">
    <citation type="submission" date="2024-10" db="EMBL/GenBank/DDBJ databases">
        <title>The Natural Products Discovery Center: Release of the First 8490 Sequenced Strains for Exploring Actinobacteria Biosynthetic Diversity.</title>
        <authorList>
            <person name="Kalkreuter E."/>
            <person name="Kautsar S.A."/>
            <person name="Yang D."/>
            <person name="Bader C.D."/>
            <person name="Teijaro C.N."/>
            <person name="Fluegel L."/>
            <person name="Davis C.M."/>
            <person name="Simpson J.R."/>
            <person name="Lauterbach L."/>
            <person name="Steele A.D."/>
            <person name="Gui C."/>
            <person name="Meng S."/>
            <person name="Li G."/>
            <person name="Viehrig K."/>
            <person name="Ye F."/>
            <person name="Su P."/>
            <person name="Kiefer A.F."/>
            <person name="Nichols A."/>
            <person name="Cepeda A.J."/>
            <person name="Yan W."/>
            <person name="Fan B."/>
            <person name="Jiang Y."/>
            <person name="Adhikari A."/>
            <person name="Zheng C.-J."/>
            <person name="Schuster L."/>
            <person name="Cowan T.M."/>
            <person name="Smanski M.J."/>
            <person name="Chevrette M.G."/>
            <person name="De Carvalho L.P.S."/>
            <person name="Shen B."/>
        </authorList>
    </citation>
    <scope>NUCLEOTIDE SEQUENCE [LARGE SCALE GENOMIC DNA]</scope>
    <source>
        <strain evidence="3 4">NPDC087045</strain>
    </source>
</reference>
<comment type="caution">
    <text evidence="3">The sequence shown here is derived from an EMBL/GenBank/DDBJ whole genome shotgun (WGS) entry which is preliminary data.</text>
</comment>
<comment type="similarity">
    <text evidence="1">Belongs to the metallo-dependent hydrolases superfamily.</text>
</comment>
<evidence type="ECO:0000313" key="4">
    <source>
        <dbReference type="Proteomes" id="UP001617427"/>
    </source>
</evidence>
<dbReference type="Proteomes" id="UP001617427">
    <property type="component" value="Unassembled WGS sequence"/>
</dbReference>
<dbReference type="PANTHER" id="PTHR43569:SF2">
    <property type="entry name" value="AMIDOHYDROLASE-RELATED DOMAIN-CONTAINING PROTEIN"/>
    <property type="match status" value="1"/>
</dbReference>
<evidence type="ECO:0000256" key="1">
    <source>
        <dbReference type="ARBA" id="ARBA00038310"/>
    </source>
</evidence>
<feature type="domain" description="Amidohydrolase-related" evidence="2">
    <location>
        <begin position="9"/>
        <end position="291"/>
    </location>
</feature>
<protein>
    <submittedName>
        <fullName evidence="3">Amidohydrolase family protein</fullName>
    </submittedName>
</protein>
<dbReference type="PANTHER" id="PTHR43569">
    <property type="entry name" value="AMIDOHYDROLASE"/>
    <property type="match status" value="1"/>
</dbReference>
<dbReference type="InterPro" id="IPR032466">
    <property type="entry name" value="Metal_Hydrolase"/>
</dbReference>
<proteinExistence type="inferred from homology"/>
<sequence length="293" mass="33840">MNAKKPLRIDAHQHFWHYRSEDYPWIGTDMDLLAQDRLPYQFQPLLEAHGLHASITVQARAGRDETAFLLGLARQDRCIAGVIGWEDISSPELAEHVEQWGRNKLLGFRHQIQDETDPSAFLAQPQFNEGIRWLQDRQYVYDVLVHERQLSSIQAFCARHDKHWLVLNHLGKPALKEFRKNKGAFERWREEVRELAAMPHVTCKLSGLVTEADWMRGLCLRDFDHILLCLNTALEFFGPQRLMFGSDWPVCLLAASYSKVVSVTREWAQTRLSVTEQDALWGETSATVYGLTS</sequence>
<dbReference type="InterPro" id="IPR006680">
    <property type="entry name" value="Amidohydro-rel"/>
</dbReference>
<dbReference type="RefSeq" id="WP_402700993.1">
    <property type="nucleotide sequence ID" value="NZ_JBIUZV010000006.1"/>
</dbReference>
<keyword evidence="4" id="KW-1185">Reference proteome</keyword>
<evidence type="ECO:0000313" key="3">
    <source>
        <dbReference type="EMBL" id="MFJ3046757.1"/>
    </source>
</evidence>
<dbReference type="Pfam" id="PF04909">
    <property type="entry name" value="Amidohydro_2"/>
    <property type="match status" value="1"/>
</dbReference>
<name>A0ABW8F0D2_9BURK</name>
<gene>
    <name evidence="3" type="ORF">ACIPEN_13080</name>
</gene>
<evidence type="ECO:0000259" key="2">
    <source>
        <dbReference type="Pfam" id="PF04909"/>
    </source>
</evidence>
<organism evidence="3 4">
    <name type="scientific">Herbaspirillum chlorophenolicum</name>
    <dbReference type="NCBI Taxonomy" id="211589"/>
    <lineage>
        <taxon>Bacteria</taxon>
        <taxon>Pseudomonadati</taxon>
        <taxon>Pseudomonadota</taxon>
        <taxon>Betaproteobacteria</taxon>
        <taxon>Burkholderiales</taxon>
        <taxon>Oxalobacteraceae</taxon>
        <taxon>Herbaspirillum</taxon>
    </lineage>
</organism>
<dbReference type="InterPro" id="IPR052350">
    <property type="entry name" value="Metallo-dep_Lactonases"/>
</dbReference>
<dbReference type="EMBL" id="JBIUZV010000006">
    <property type="protein sequence ID" value="MFJ3046757.1"/>
    <property type="molecule type" value="Genomic_DNA"/>
</dbReference>
<dbReference type="Gene3D" id="3.20.20.140">
    <property type="entry name" value="Metal-dependent hydrolases"/>
    <property type="match status" value="1"/>
</dbReference>